<dbReference type="AlphaFoldDB" id="A0A564VNR7"/>
<dbReference type="EMBL" id="CABHNW010000030">
    <property type="protein sequence ID" value="VUX33442.1"/>
    <property type="molecule type" value="Genomic_DNA"/>
</dbReference>
<protein>
    <submittedName>
        <fullName evidence="1">Uncharacterized protein</fullName>
    </submittedName>
</protein>
<reference evidence="1 2" key="1">
    <citation type="submission" date="2019-07" db="EMBL/GenBank/DDBJ databases">
        <authorList>
            <person name="Hibberd C M."/>
            <person name="Gehrig L. J."/>
            <person name="Chang H.-W."/>
            <person name="Venkatesh S."/>
        </authorList>
    </citation>
    <scope>NUCLEOTIDE SEQUENCE [LARGE SCALE GENOMIC DNA]</scope>
    <source>
        <strain evidence="1">Blautia_luti_SSTS_Bg7063</strain>
    </source>
</reference>
<gene>
    <name evidence="1" type="ORF">RSSSTS7063_02586</name>
</gene>
<name>A0A564VNR7_9FIRM</name>
<accession>A0A564VNR7</accession>
<organism evidence="1 2">
    <name type="scientific">Blautia luti</name>
    <dbReference type="NCBI Taxonomy" id="89014"/>
    <lineage>
        <taxon>Bacteria</taxon>
        <taxon>Bacillati</taxon>
        <taxon>Bacillota</taxon>
        <taxon>Clostridia</taxon>
        <taxon>Lachnospirales</taxon>
        <taxon>Lachnospiraceae</taxon>
        <taxon>Blautia</taxon>
    </lineage>
</organism>
<sequence length="83" mass="9881">MNKHDVSKYIDLLHRRTFILLHSGVDWKPEYEAELQQINQELALLRPLVDQEHSRKLRNNLPNVASCSKQCLYQVNDREVREP</sequence>
<dbReference type="Proteomes" id="UP000408482">
    <property type="component" value="Unassembled WGS sequence"/>
</dbReference>
<proteinExistence type="predicted"/>
<keyword evidence="2" id="KW-1185">Reference proteome</keyword>
<evidence type="ECO:0000313" key="2">
    <source>
        <dbReference type="Proteomes" id="UP000408482"/>
    </source>
</evidence>
<dbReference type="RefSeq" id="WP_144092991.1">
    <property type="nucleotide sequence ID" value="NZ_CABHMX010000009.1"/>
</dbReference>
<evidence type="ECO:0000313" key="1">
    <source>
        <dbReference type="EMBL" id="VUX33442.1"/>
    </source>
</evidence>